<dbReference type="PANTHER" id="PTHR31672:SF13">
    <property type="entry name" value="F-BOX PROTEIN CPR30-LIKE"/>
    <property type="match status" value="1"/>
</dbReference>
<dbReference type="InterPro" id="IPR050796">
    <property type="entry name" value="SCF_F-box_component"/>
</dbReference>
<dbReference type="EMBL" id="BAABME010003337">
    <property type="protein sequence ID" value="GAA0158388.1"/>
    <property type="molecule type" value="Genomic_DNA"/>
</dbReference>
<dbReference type="PROSITE" id="PS50181">
    <property type="entry name" value="FBOX"/>
    <property type="match status" value="1"/>
</dbReference>
<dbReference type="InterPro" id="IPR013187">
    <property type="entry name" value="F-box-assoc_dom_typ3"/>
</dbReference>
<reference evidence="2 3" key="1">
    <citation type="submission" date="2024-01" db="EMBL/GenBank/DDBJ databases">
        <title>The complete chloroplast genome sequence of Lithospermum erythrorhizon: insights into the phylogenetic relationship among Boraginaceae species and the maternal lineages of purple gromwells.</title>
        <authorList>
            <person name="Okada T."/>
            <person name="Watanabe K."/>
        </authorList>
    </citation>
    <scope>NUCLEOTIDE SEQUENCE [LARGE SCALE GENOMIC DNA]</scope>
</reference>
<sequence length="482" mass="55348">MERRRRSVDCDIKKGKEVDELSPLLSSFINNVPETILVEIFLRLPIKEIIMCKSVCKIWYHLIRMPQFAKQHFDHAQPCAVVKRSQPLQGSRLLYLIEPHKVNVTYCLCDEGSVLCKHHRATLKLDITMKIPLRNIELFPGLSGDFRIVNSCDGFLCLSEPLSNNPMVVCNPVTGEYLNLPGTEKSDGKMENIVCGFGYSPKLNKYKVIRMFEQGESQAVDSLFDGSKCYSRTIAETYTFGNGSWERIGNVPVSMYSDESLSKQRKIFSHQFPIYCNGSVNWLYDHHNFSENPSICSFDLDHDFFKPIELPFSCTRFIQDCGSFSSCLGELGGCMCLYFYSSLCESFSIWVMKKYGSPSSWTRIIRVYDNYDDGRYMPFGSYLPISYSDDAGLIMCTPSTSGFVHLNQNHDWKYLKIQGVESDFEAYSYVPTLVSLKDVLTNEDEILNVNTKDVMLREESKPLLLEEDDRDLEFREEHSDDD</sequence>
<dbReference type="PANTHER" id="PTHR31672">
    <property type="entry name" value="BNACNNG10540D PROTEIN"/>
    <property type="match status" value="1"/>
</dbReference>
<accession>A0AAV3Q7G0</accession>
<dbReference type="Proteomes" id="UP001454036">
    <property type="component" value="Unassembled WGS sequence"/>
</dbReference>
<dbReference type="InterPro" id="IPR017451">
    <property type="entry name" value="F-box-assoc_interact_dom"/>
</dbReference>
<dbReference type="NCBIfam" id="TIGR01640">
    <property type="entry name" value="F_box_assoc_1"/>
    <property type="match status" value="1"/>
</dbReference>
<protein>
    <recommendedName>
        <fullName evidence="1">F-box domain-containing protein</fullName>
    </recommendedName>
</protein>
<name>A0AAV3Q7G0_LITER</name>
<gene>
    <name evidence="2" type="ORF">LIER_15432</name>
</gene>
<evidence type="ECO:0000313" key="3">
    <source>
        <dbReference type="Proteomes" id="UP001454036"/>
    </source>
</evidence>
<dbReference type="Gene3D" id="1.20.1280.50">
    <property type="match status" value="1"/>
</dbReference>
<dbReference type="SMART" id="SM00256">
    <property type="entry name" value="FBOX"/>
    <property type="match status" value="1"/>
</dbReference>
<evidence type="ECO:0000259" key="1">
    <source>
        <dbReference type="PROSITE" id="PS50181"/>
    </source>
</evidence>
<dbReference type="InterPro" id="IPR036047">
    <property type="entry name" value="F-box-like_dom_sf"/>
</dbReference>
<dbReference type="Pfam" id="PF00646">
    <property type="entry name" value="F-box"/>
    <property type="match status" value="1"/>
</dbReference>
<comment type="caution">
    <text evidence="2">The sequence shown here is derived from an EMBL/GenBank/DDBJ whole genome shotgun (WGS) entry which is preliminary data.</text>
</comment>
<dbReference type="InterPro" id="IPR001810">
    <property type="entry name" value="F-box_dom"/>
</dbReference>
<dbReference type="SUPFAM" id="SSF81383">
    <property type="entry name" value="F-box domain"/>
    <property type="match status" value="1"/>
</dbReference>
<organism evidence="2 3">
    <name type="scientific">Lithospermum erythrorhizon</name>
    <name type="common">Purple gromwell</name>
    <name type="synonym">Lithospermum officinale var. erythrorhizon</name>
    <dbReference type="NCBI Taxonomy" id="34254"/>
    <lineage>
        <taxon>Eukaryota</taxon>
        <taxon>Viridiplantae</taxon>
        <taxon>Streptophyta</taxon>
        <taxon>Embryophyta</taxon>
        <taxon>Tracheophyta</taxon>
        <taxon>Spermatophyta</taxon>
        <taxon>Magnoliopsida</taxon>
        <taxon>eudicotyledons</taxon>
        <taxon>Gunneridae</taxon>
        <taxon>Pentapetalae</taxon>
        <taxon>asterids</taxon>
        <taxon>lamiids</taxon>
        <taxon>Boraginales</taxon>
        <taxon>Boraginaceae</taxon>
        <taxon>Boraginoideae</taxon>
        <taxon>Lithospermeae</taxon>
        <taxon>Lithospermum</taxon>
    </lineage>
</organism>
<proteinExistence type="predicted"/>
<feature type="domain" description="F-box" evidence="1">
    <location>
        <begin position="26"/>
        <end position="76"/>
    </location>
</feature>
<evidence type="ECO:0000313" key="2">
    <source>
        <dbReference type="EMBL" id="GAA0158388.1"/>
    </source>
</evidence>
<dbReference type="Pfam" id="PF08268">
    <property type="entry name" value="FBA_3"/>
    <property type="match status" value="1"/>
</dbReference>
<keyword evidence="3" id="KW-1185">Reference proteome</keyword>
<dbReference type="AlphaFoldDB" id="A0AAV3Q7G0"/>